<reference evidence="1" key="1">
    <citation type="journal article" date="2020" name="Biotechnol. Biofuels">
        <title>New insights from the biogas microbiome by comprehensive genome-resolved metagenomics of nearly 1600 species originating from multiple anaerobic digesters.</title>
        <authorList>
            <person name="Campanaro S."/>
            <person name="Treu L."/>
            <person name="Rodriguez-R L.M."/>
            <person name="Kovalovszki A."/>
            <person name="Ziels R.M."/>
            <person name="Maus I."/>
            <person name="Zhu X."/>
            <person name="Kougias P.G."/>
            <person name="Basile A."/>
            <person name="Luo G."/>
            <person name="Schluter A."/>
            <person name="Konstantinidis K.T."/>
            <person name="Angelidaki I."/>
        </authorList>
    </citation>
    <scope>NUCLEOTIDE SEQUENCE</scope>
    <source>
        <strain evidence="1">AS06rmzACSIP_7</strain>
    </source>
</reference>
<comment type="caution">
    <text evidence="1">The sequence shown here is derived from an EMBL/GenBank/DDBJ whole genome shotgun (WGS) entry which is preliminary data.</text>
</comment>
<evidence type="ECO:0000313" key="1">
    <source>
        <dbReference type="EMBL" id="NLW36688.1"/>
    </source>
</evidence>
<protein>
    <submittedName>
        <fullName evidence="1">Uncharacterized protein</fullName>
    </submittedName>
</protein>
<proteinExistence type="predicted"/>
<evidence type="ECO:0000313" key="2">
    <source>
        <dbReference type="Proteomes" id="UP000777265"/>
    </source>
</evidence>
<dbReference type="AlphaFoldDB" id="A0A971M612"/>
<gene>
    <name evidence="1" type="ORF">GXY80_14620</name>
</gene>
<accession>A0A971M612</accession>
<dbReference type="Proteomes" id="UP000777265">
    <property type="component" value="Unassembled WGS sequence"/>
</dbReference>
<organism evidence="1 2">
    <name type="scientific">Syntrophorhabdus aromaticivorans</name>
    <dbReference type="NCBI Taxonomy" id="328301"/>
    <lineage>
        <taxon>Bacteria</taxon>
        <taxon>Pseudomonadati</taxon>
        <taxon>Thermodesulfobacteriota</taxon>
        <taxon>Syntrophorhabdia</taxon>
        <taxon>Syntrophorhabdales</taxon>
        <taxon>Syntrophorhabdaceae</taxon>
        <taxon>Syntrophorhabdus</taxon>
    </lineage>
</organism>
<reference evidence="1" key="2">
    <citation type="submission" date="2020-01" db="EMBL/GenBank/DDBJ databases">
        <authorList>
            <person name="Campanaro S."/>
        </authorList>
    </citation>
    <scope>NUCLEOTIDE SEQUENCE</scope>
    <source>
        <strain evidence="1">AS06rmzACSIP_7</strain>
    </source>
</reference>
<name>A0A971M612_9BACT</name>
<dbReference type="EMBL" id="JAAYEE010000283">
    <property type="protein sequence ID" value="NLW36688.1"/>
    <property type="molecule type" value="Genomic_DNA"/>
</dbReference>
<sequence length="52" mass="5763">MKSGSNLSVGISFSVDVGGDMAKGLESDLRQILEDLGLRDKVRIEYENHNLR</sequence>